<feature type="compositionally biased region" description="Basic and acidic residues" evidence="1">
    <location>
        <begin position="108"/>
        <end position="135"/>
    </location>
</feature>
<name>A0ABD0Z976_9HEMI</name>
<dbReference type="InterPro" id="IPR031937">
    <property type="entry name" value="PNISR"/>
</dbReference>
<feature type="compositionally biased region" description="Basic and acidic residues" evidence="1">
    <location>
        <begin position="289"/>
        <end position="304"/>
    </location>
</feature>
<organism evidence="2 3">
    <name type="scientific">Ranatra chinensis</name>
    <dbReference type="NCBI Taxonomy" id="642074"/>
    <lineage>
        <taxon>Eukaryota</taxon>
        <taxon>Metazoa</taxon>
        <taxon>Ecdysozoa</taxon>
        <taxon>Arthropoda</taxon>
        <taxon>Hexapoda</taxon>
        <taxon>Insecta</taxon>
        <taxon>Pterygota</taxon>
        <taxon>Neoptera</taxon>
        <taxon>Paraneoptera</taxon>
        <taxon>Hemiptera</taxon>
        <taxon>Heteroptera</taxon>
        <taxon>Panheteroptera</taxon>
        <taxon>Nepomorpha</taxon>
        <taxon>Nepidae</taxon>
        <taxon>Ranatrinae</taxon>
        <taxon>Ranatra</taxon>
    </lineage>
</organism>
<dbReference type="AlphaFoldDB" id="A0ABD0Z976"/>
<evidence type="ECO:0000313" key="2">
    <source>
        <dbReference type="EMBL" id="KAL1131909.1"/>
    </source>
</evidence>
<accession>A0ABD0Z976</accession>
<dbReference type="PANTHER" id="PTHR31518">
    <property type="entry name" value="ARGININE/SERINE-RICH PROTEIN PNISR"/>
    <property type="match status" value="1"/>
</dbReference>
<proteinExistence type="predicted"/>
<reference evidence="2 3" key="1">
    <citation type="submission" date="2024-07" db="EMBL/GenBank/DDBJ databases">
        <title>Chromosome-level genome assembly of the water stick insect Ranatra chinensis (Heteroptera: Nepidae).</title>
        <authorList>
            <person name="Liu X."/>
        </authorList>
    </citation>
    <scope>NUCLEOTIDE SEQUENCE [LARGE SCALE GENOMIC DNA]</scope>
    <source>
        <strain evidence="2">Cailab_2021Rc</strain>
        <tissue evidence="2">Muscle</tissue>
    </source>
</reference>
<feature type="region of interest" description="Disordered" evidence="1">
    <location>
        <begin position="245"/>
        <end position="271"/>
    </location>
</feature>
<feature type="compositionally biased region" description="Acidic residues" evidence="1">
    <location>
        <begin position="160"/>
        <end position="170"/>
    </location>
</feature>
<evidence type="ECO:0000256" key="1">
    <source>
        <dbReference type="SAM" id="MobiDB-lite"/>
    </source>
</evidence>
<dbReference type="EMBL" id="JBFDAA010000006">
    <property type="protein sequence ID" value="KAL1131909.1"/>
    <property type="molecule type" value="Genomic_DNA"/>
</dbReference>
<keyword evidence="3" id="KW-1185">Reference proteome</keyword>
<feature type="region of interest" description="Disordered" evidence="1">
    <location>
        <begin position="289"/>
        <end position="328"/>
    </location>
</feature>
<feature type="region of interest" description="Disordered" evidence="1">
    <location>
        <begin position="108"/>
        <end position="172"/>
    </location>
</feature>
<sequence>MMRLPAFYGDDKESADQELDDYVSTDPSELQSFLSCLLQLGGPDDVVVSMYDYHAKRLGFDSPRGQSWLKARLTSRPLGLYLSVDRTSNSAKRKQLPAWIREGLEKMEREKQKKAESERLERQRQEELARQHQDQEPPDQEIVEANGSPALPKKSKFETDSDESDDEKEVADEKIIDKIRKSRFDRRLPEQPSFVKPVFHSKEEILQYVMREVRKTLTQLLMEVTTEEMRAAAEEVHNQFQRKGLGIYDSDSGSENSETEGAVNGADSDQELRERIMRRKEDFLDTEEQINKEVAESEEKERRVLSGKKSASREVSPEMEEQVQPTQQVQNTVGVLVHIESGSTINTKGTDGVGAAELKQGAEAEIKAEAGVEAGVEIEVGKGNIEGRTEDIVHAAVVRGEDRQTGDQDIAAVQVVQEEFTVKSQVIEGEHW</sequence>
<gene>
    <name evidence="2" type="ORF">AAG570_011520</name>
</gene>
<comment type="caution">
    <text evidence="2">The sequence shown here is derived from an EMBL/GenBank/DDBJ whole genome shotgun (WGS) entry which is preliminary data.</text>
</comment>
<evidence type="ECO:0000313" key="3">
    <source>
        <dbReference type="Proteomes" id="UP001558652"/>
    </source>
</evidence>
<protein>
    <submittedName>
        <fullName evidence="2">Uncharacterized protein</fullName>
    </submittedName>
</protein>
<dbReference type="Pfam" id="PF15996">
    <property type="entry name" value="PNISR"/>
    <property type="match status" value="1"/>
</dbReference>
<dbReference type="Proteomes" id="UP001558652">
    <property type="component" value="Unassembled WGS sequence"/>
</dbReference>